<name>A0A7S1I6C7_9EUGL</name>
<evidence type="ECO:0000256" key="6">
    <source>
        <dbReference type="ARBA" id="ARBA00034116"/>
    </source>
</evidence>
<evidence type="ECO:0000256" key="5">
    <source>
        <dbReference type="ARBA" id="ARBA00023273"/>
    </source>
</evidence>
<keyword evidence="5" id="KW-0966">Cell projection</keyword>
<evidence type="ECO:0000256" key="1">
    <source>
        <dbReference type="ARBA" id="ARBA00004230"/>
    </source>
</evidence>
<evidence type="ECO:0000256" key="3">
    <source>
        <dbReference type="ARBA" id="ARBA00023054"/>
    </source>
</evidence>
<evidence type="ECO:0000259" key="10">
    <source>
        <dbReference type="Pfam" id="PF13868"/>
    </source>
</evidence>
<dbReference type="PANTHER" id="PTHR15504">
    <property type="entry name" value="NASOPHARYNGEAL EPITHELIUM SPECIFIC PROTEIN 1"/>
    <property type="match status" value="1"/>
</dbReference>
<sequence length="493" mass="58646">MSFMAAPPHGTYNRGAKFKPNPAVSIMRQKMLEAGASKEPTAVVGKSEMDRIKQLIEGGHGYGSHKKTSPAQLEDKRKLQEMGTGRKDKMMAYDRERQKHFLALTPEEIAAQKQKEEHIKLAKRLQDETNDEVKMMNKVILYSKCVAIRDMQGDEKKQIKEERAAEDKKLELVMEMERLKALKMYEEREQKRNEDRKKGAMVIRAQIQEREQERMRQQELKQQEQEAMLRHIDKMKDDDRKEVERRKERSKKLMEDVAVANAELVRMKARQREMEVEEERRVIEYIKERERREQEVAEEKERVRAEKERETARLRSLQEKAQDKQAELDALRAKRAQESYEREWRRKEKAEAELRARINAELAVARETQKREKESLLSEQAVIEAEEFERVVAVQRASDIVEAEKREKERHRLKKHQEELKSQILEVEARKHKDRQDFLAEGVRQKQERQAHSQKMQKIREQKNSDLEAMGIPLKYRQEILKNRELEPLRPAK</sequence>
<dbReference type="PANTHER" id="PTHR15504:SF0">
    <property type="entry name" value="CILIA- AND FLAGELLA-ASSOCIATED PROTEIN 45"/>
    <property type="match status" value="1"/>
</dbReference>
<accession>A0A7S1I6C7</accession>
<evidence type="ECO:0000256" key="4">
    <source>
        <dbReference type="ARBA" id="ARBA00023069"/>
    </source>
</evidence>
<feature type="coiled-coil region" evidence="8">
    <location>
        <begin position="257"/>
        <end position="341"/>
    </location>
</feature>
<dbReference type="EMBL" id="HBGA01037051">
    <property type="protein sequence ID" value="CAD9002444.1"/>
    <property type="molecule type" value="Transcribed_RNA"/>
</dbReference>
<evidence type="ECO:0000256" key="2">
    <source>
        <dbReference type="ARBA" id="ARBA00022846"/>
    </source>
</evidence>
<proteinExistence type="inferred from homology"/>
<keyword evidence="2" id="KW-0282">Flagellum</keyword>
<evidence type="ECO:0000256" key="9">
    <source>
        <dbReference type="SAM" id="MobiDB-lite"/>
    </source>
</evidence>
<dbReference type="AlphaFoldDB" id="A0A7S1I6C7"/>
<dbReference type="Pfam" id="PF13868">
    <property type="entry name" value="TPH"/>
    <property type="match status" value="1"/>
</dbReference>
<comment type="similarity">
    <text evidence="6">Belongs to the CFAP45 family.</text>
</comment>
<evidence type="ECO:0000256" key="7">
    <source>
        <dbReference type="ARBA" id="ARBA00034142"/>
    </source>
</evidence>
<reference evidence="11" key="1">
    <citation type="submission" date="2021-01" db="EMBL/GenBank/DDBJ databases">
        <authorList>
            <person name="Corre E."/>
            <person name="Pelletier E."/>
            <person name="Niang G."/>
            <person name="Scheremetjew M."/>
            <person name="Finn R."/>
            <person name="Kale V."/>
            <person name="Holt S."/>
            <person name="Cochrane G."/>
            <person name="Meng A."/>
            <person name="Brown T."/>
            <person name="Cohen L."/>
        </authorList>
    </citation>
    <scope>NUCLEOTIDE SEQUENCE</scope>
    <source>
        <strain evidence="11">NIES-381</strain>
    </source>
</reference>
<keyword evidence="3 8" id="KW-0175">Coiled coil</keyword>
<feature type="compositionally biased region" description="Basic and acidic residues" evidence="9">
    <location>
        <begin position="441"/>
        <end position="451"/>
    </location>
</feature>
<dbReference type="InterPro" id="IPR033253">
    <property type="entry name" value="CFAP45"/>
</dbReference>
<organism evidence="11">
    <name type="scientific">Eutreptiella gymnastica</name>
    <dbReference type="NCBI Taxonomy" id="73025"/>
    <lineage>
        <taxon>Eukaryota</taxon>
        <taxon>Discoba</taxon>
        <taxon>Euglenozoa</taxon>
        <taxon>Euglenida</taxon>
        <taxon>Spirocuta</taxon>
        <taxon>Euglenophyceae</taxon>
        <taxon>Eutreptiales</taxon>
        <taxon>Eutreptiaceae</taxon>
        <taxon>Eutreptiella</taxon>
    </lineage>
</organism>
<comment type="subcellular location">
    <subcellularLocation>
        <location evidence="1">Cell projection</location>
        <location evidence="1">Cilium</location>
        <location evidence="1">Flagellum</location>
    </subcellularLocation>
</comment>
<gene>
    <name evidence="11" type="ORF">EGYM00392_LOCUS13528</name>
</gene>
<evidence type="ECO:0000313" key="11">
    <source>
        <dbReference type="EMBL" id="CAD9002444.1"/>
    </source>
</evidence>
<evidence type="ECO:0000256" key="8">
    <source>
        <dbReference type="SAM" id="Coils"/>
    </source>
</evidence>
<feature type="region of interest" description="Disordered" evidence="9">
    <location>
        <begin position="441"/>
        <end position="470"/>
    </location>
</feature>
<dbReference type="InterPro" id="IPR043597">
    <property type="entry name" value="TPH_dom"/>
</dbReference>
<protein>
    <recommendedName>
        <fullName evidence="7">Cilia- and flagella-associated protein 45</fullName>
    </recommendedName>
</protein>
<feature type="coiled-coil region" evidence="8">
    <location>
        <begin position="394"/>
        <end position="430"/>
    </location>
</feature>
<feature type="region of interest" description="Disordered" evidence="9">
    <location>
        <begin position="232"/>
        <end position="251"/>
    </location>
</feature>
<keyword evidence="4" id="KW-0969">Cilium</keyword>
<feature type="domain" description="Trichohyalin-plectin-homology" evidence="10">
    <location>
        <begin position="127"/>
        <end position="473"/>
    </location>
</feature>
<dbReference type="GO" id="GO:0031514">
    <property type="term" value="C:motile cilium"/>
    <property type="evidence" value="ECO:0007669"/>
    <property type="project" value="UniProtKB-SubCell"/>
</dbReference>